<name>A0A225WPZ0_9STRA</name>
<accession>A0A225WPZ0</accession>
<dbReference type="AlphaFoldDB" id="A0A225WPZ0"/>
<sequence>MRVVIPTRTPLNVKQEELSRGISSDRTVVEKYLGRLYLFQNVCGINKLPRKNPQTTSGGGRALSRLLDTAGRNRSGKKSETCRKARKLRQPAAS</sequence>
<gene>
    <name evidence="2" type="ORF">PHMEG_0006898</name>
</gene>
<protein>
    <submittedName>
        <fullName evidence="2">Uncharacterized protein</fullName>
    </submittedName>
</protein>
<evidence type="ECO:0000313" key="2">
    <source>
        <dbReference type="EMBL" id="OWZ18930.1"/>
    </source>
</evidence>
<reference evidence="3" key="1">
    <citation type="submission" date="2017-03" db="EMBL/GenBank/DDBJ databases">
        <title>Phytopthora megakarya and P. palmivora, two closely related causual agents of cacao black pod achieved similar genome size and gene model numbers by different mechanisms.</title>
        <authorList>
            <person name="Ali S."/>
            <person name="Shao J."/>
            <person name="Larry D.J."/>
            <person name="Kronmiller B."/>
            <person name="Shen D."/>
            <person name="Strem M.D."/>
            <person name="Melnick R.L."/>
            <person name="Guiltinan M.J."/>
            <person name="Tyler B.M."/>
            <person name="Meinhardt L.W."/>
            <person name="Bailey B.A."/>
        </authorList>
    </citation>
    <scope>NUCLEOTIDE SEQUENCE [LARGE SCALE GENOMIC DNA]</scope>
    <source>
        <strain evidence="3">zdho120</strain>
    </source>
</reference>
<evidence type="ECO:0000313" key="3">
    <source>
        <dbReference type="Proteomes" id="UP000198211"/>
    </source>
</evidence>
<organism evidence="2 3">
    <name type="scientific">Phytophthora megakarya</name>
    <dbReference type="NCBI Taxonomy" id="4795"/>
    <lineage>
        <taxon>Eukaryota</taxon>
        <taxon>Sar</taxon>
        <taxon>Stramenopiles</taxon>
        <taxon>Oomycota</taxon>
        <taxon>Peronosporomycetes</taxon>
        <taxon>Peronosporales</taxon>
        <taxon>Peronosporaceae</taxon>
        <taxon>Phytophthora</taxon>
    </lineage>
</organism>
<evidence type="ECO:0000256" key="1">
    <source>
        <dbReference type="SAM" id="MobiDB-lite"/>
    </source>
</evidence>
<proteinExistence type="predicted"/>
<feature type="compositionally biased region" description="Basic residues" evidence="1">
    <location>
        <begin position="84"/>
        <end position="94"/>
    </location>
</feature>
<dbReference type="Proteomes" id="UP000198211">
    <property type="component" value="Unassembled WGS sequence"/>
</dbReference>
<dbReference type="EMBL" id="NBNE01000514">
    <property type="protein sequence ID" value="OWZ18930.1"/>
    <property type="molecule type" value="Genomic_DNA"/>
</dbReference>
<feature type="region of interest" description="Disordered" evidence="1">
    <location>
        <begin position="48"/>
        <end position="94"/>
    </location>
</feature>
<comment type="caution">
    <text evidence="2">The sequence shown here is derived from an EMBL/GenBank/DDBJ whole genome shotgun (WGS) entry which is preliminary data.</text>
</comment>
<keyword evidence="3" id="KW-1185">Reference proteome</keyword>